<dbReference type="Proteomes" id="UP000824120">
    <property type="component" value="Chromosome 8"/>
</dbReference>
<proteinExistence type="predicted"/>
<organism evidence="2 3">
    <name type="scientific">Solanum commersonii</name>
    <name type="common">Commerson's wild potato</name>
    <name type="synonym">Commerson's nightshade</name>
    <dbReference type="NCBI Taxonomy" id="4109"/>
    <lineage>
        <taxon>Eukaryota</taxon>
        <taxon>Viridiplantae</taxon>
        <taxon>Streptophyta</taxon>
        <taxon>Embryophyta</taxon>
        <taxon>Tracheophyta</taxon>
        <taxon>Spermatophyta</taxon>
        <taxon>Magnoliopsida</taxon>
        <taxon>eudicotyledons</taxon>
        <taxon>Gunneridae</taxon>
        <taxon>Pentapetalae</taxon>
        <taxon>asterids</taxon>
        <taxon>lamiids</taxon>
        <taxon>Solanales</taxon>
        <taxon>Solanaceae</taxon>
        <taxon>Solanoideae</taxon>
        <taxon>Solaneae</taxon>
        <taxon>Solanum</taxon>
    </lineage>
</organism>
<evidence type="ECO:0000256" key="1">
    <source>
        <dbReference type="SAM" id="SignalP"/>
    </source>
</evidence>
<reference evidence="2 3" key="1">
    <citation type="submission" date="2020-09" db="EMBL/GenBank/DDBJ databases">
        <title>De no assembly of potato wild relative species, Solanum commersonii.</title>
        <authorList>
            <person name="Cho K."/>
        </authorList>
    </citation>
    <scope>NUCLEOTIDE SEQUENCE [LARGE SCALE GENOMIC DNA]</scope>
    <source>
        <strain evidence="2">LZ3.2</strain>
        <tissue evidence="2">Leaf</tissue>
    </source>
</reference>
<sequence>MIPKVGKPPILLIFHLWSQLVTTGKSNDLQGQMSPRTSKHHILPIFSLVPMGKPAIFKDKRFHSRETLSFTDISCAIVYGFLVIRNFDMIFA</sequence>
<accession>A0A9J5XWX0</accession>
<name>A0A9J5XWX0_SOLCO</name>
<evidence type="ECO:0000313" key="3">
    <source>
        <dbReference type="Proteomes" id="UP000824120"/>
    </source>
</evidence>
<gene>
    <name evidence="2" type="ORF">H5410_042206</name>
</gene>
<dbReference type="EMBL" id="JACXVP010000008">
    <property type="protein sequence ID" value="KAG5591692.1"/>
    <property type="molecule type" value="Genomic_DNA"/>
</dbReference>
<protein>
    <submittedName>
        <fullName evidence="2">Uncharacterized protein</fullName>
    </submittedName>
</protein>
<keyword evidence="3" id="KW-1185">Reference proteome</keyword>
<feature type="signal peptide" evidence="1">
    <location>
        <begin position="1"/>
        <end position="23"/>
    </location>
</feature>
<comment type="caution">
    <text evidence="2">The sequence shown here is derived from an EMBL/GenBank/DDBJ whole genome shotgun (WGS) entry which is preliminary data.</text>
</comment>
<dbReference type="AlphaFoldDB" id="A0A9J5XWX0"/>
<evidence type="ECO:0000313" key="2">
    <source>
        <dbReference type="EMBL" id="KAG5591692.1"/>
    </source>
</evidence>
<feature type="chain" id="PRO_5039900324" evidence="1">
    <location>
        <begin position="24"/>
        <end position="92"/>
    </location>
</feature>
<keyword evidence="1" id="KW-0732">Signal</keyword>